<dbReference type="Proteomes" id="UP001152797">
    <property type="component" value="Unassembled WGS sequence"/>
</dbReference>
<dbReference type="EMBL" id="CAMXCT030001491">
    <property type="protein sequence ID" value="CAL4777875.1"/>
    <property type="molecule type" value="Genomic_DNA"/>
</dbReference>
<evidence type="ECO:0000313" key="2">
    <source>
        <dbReference type="EMBL" id="CAL4777875.1"/>
    </source>
</evidence>
<keyword evidence="3" id="KW-1185">Reference proteome</keyword>
<dbReference type="EMBL" id="CAMXCT010001491">
    <property type="protein sequence ID" value="CAI3990563.1"/>
    <property type="molecule type" value="Genomic_DNA"/>
</dbReference>
<comment type="caution">
    <text evidence="1">The sequence shown here is derived from an EMBL/GenBank/DDBJ whole genome shotgun (WGS) entry which is preliminary data.</text>
</comment>
<organism evidence="1">
    <name type="scientific">Cladocopium goreaui</name>
    <dbReference type="NCBI Taxonomy" id="2562237"/>
    <lineage>
        <taxon>Eukaryota</taxon>
        <taxon>Sar</taxon>
        <taxon>Alveolata</taxon>
        <taxon>Dinophyceae</taxon>
        <taxon>Suessiales</taxon>
        <taxon>Symbiodiniaceae</taxon>
        <taxon>Cladocopium</taxon>
    </lineage>
</organism>
<gene>
    <name evidence="1" type="ORF">C1SCF055_LOCUS17543</name>
</gene>
<reference evidence="1" key="1">
    <citation type="submission" date="2022-10" db="EMBL/GenBank/DDBJ databases">
        <authorList>
            <person name="Chen Y."/>
            <person name="Dougan E. K."/>
            <person name="Chan C."/>
            <person name="Rhodes N."/>
            <person name="Thang M."/>
        </authorList>
    </citation>
    <scope>NUCLEOTIDE SEQUENCE</scope>
</reference>
<name>A0A9P1CH37_9DINO</name>
<dbReference type="AlphaFoldDB" id="A0A9P1CH37"/>
<dbReference type="EMBL" id="CAMXCT020001491">
    <property type="protein sequence ID" value="CAL1143938.1"/>
    <property type="molecule type" value="Genomic_DNA"/>
</dbReference>
<sequence length="403" mass="44046">MVRWRVLSSSGLLVRQGDSVSSEQLGRLECGTTVEELQLCGERLRYQLLSGQGPATGWVSLRLKGKDLLCPLDGWQLEPGLAIGPWLAHEDKVTSVLLDFFHQRLWTSCWSQSSVKSWHLSARGANRLAELQSHGLVADLAVTQDFLVTAISANPMPEGNVCHQADFKQRMAELDDQLKAGQQLVLWRVEDQPRLHRELPRHQRGCNLLSLCPAGPAGLLASASKDALVVSRVDDFEVLWTVALDSKLQGLCWAPCAEPRLWSFDGRHAKLWEDGREKTSVRLEVENVSALTPLKDLLLVAHETGFMFLNSDDGQMLWQQYTKDVVCAAKALGESCFVAAVGCNVVKYQLAEGAKASKASKASAAGMWTFPSKVISLDCHSGPDISLVAAGCADGRAAVFDAT</sequence>
<dbReference type="OrthoDB" id="10500482at2759"/>
<evidence type="ECO:0000313" key="1">
    <source>
        <dbReference type="EMBL" id="CAI3990563.1"/>
    </source>
</evidence>
<reference evidence="2 3" key="2">
    <citation type="submission" date="2024-05" db="EMBL/GenBank/DDBJ databases">
        <authorList>
            <person name="Chen Y."/>
            <person name="Shah S."/>
            <person name="Dougan E. K."/>
            <person name="Thang M."/>
            <person name="Chan C."/>
        </authorList>
    </citation>
    <scope>NUCLEOTIDE SEQUENCE [LARGE SCALE GENOMIC DNA]</scope>
</reference>
<dbReference type="Gene3D" id="2.130.10.10">
    <property type="entry name" value="YVTN repeat-like/Quinoprotein amine dehydrogenase"/>
    <property type="match status" value="1"/>
</dbReference>
<dbReference type="InterPro" id="IPR015943">
    <property type="entry name" value="WD40/YVTN_repeat-like_dom_sf"/>
</dbReference>
<dbReference type="SUPFAM" id="SSF50978">
    <property type="entry name" value="WD40 repeat-like"/>
    <property type="match status" value="1"/>
</dbReference>
<dbReference type="InterPro" id="IPR036322">
    <property type="entry name" value="WD40_repeat_dom_sf"/>
</dbReference>
<proteinExistence type="predicted"/>
<protein>
    <submittedName>
        <fullName evidence="1">Uncharacterized protein</fullName>
    </submittedName>
</protein>
<accession>A0A9P1CH37</accession>
<evidence type="ECO:0000313" key="3">
    <source>
        <dbReference type="Proteomes" id="UP001152797"/>
    </source>
</evidence>